<dbReference type="Proteomes" id="UP000694395">
    <property type="component" value="Chromosome 13"/>
</dbReference>
<accession>A0A8C7RC61</accession>
<feature type="region of interest" description="Disordered" evidence="1">
    <location>
        <begin position="1"/>
        <end position="22"/>
    </location>
</feature>
<feature type="compositionally biased region" description="Polar residues" evidence="1">
    <location>
        <begin position="1"/>
        <end position="20"/>
    </location>
</feature>
<reference evidence="2" key="3">
    <citation type="submission" date="2025-09" db="UniProtKB">
        <authorList>
            <consortium name="Ensembl"/>
        </authorList>
    </citation>
    <scope>IDENTIFICATION</scope>
</reference>
<dbReference type="AlphaFoldDB" id="A0A8C7RC61"/>
<evidence type="ECO:0000313" key="3">
    <source>
        <dbReference type="Proteomes" id="UP000694395"/>
    </source>
</evidence>
<evidence type="ECO:0000256" key="1">
    <source>
        <dbReference type="SAM" id="MobiDB-lite"/>
    </source>
</evidence>
<sequence length="170" mass="18556">MEASPPSNVPTSSGKPSQKSVGCYSRKGGEQLHINSHDFGLRCSTSRCPHTFGHVVVKVAYIAHSGQRIPVKAHVEDNILYPAHVHVHDQRHGFLKKLKCAYEASLACSTCHVYRLVPKPLLCCLDCALTVVVLLEGELSAQSEVLSALEQVFMKDLSVLCSVHLSLDPD</sequence>
<proteinExistence type="predicted"/>
<protein>
    <submittedName>
        <fullName evidence="2">Uncharacterized protein</fullName>
    </submittedName>
</protein>
<reference evidence="2" key="2">
    <citation type="submission" date="2025-08" db="UniProtKB">
        <authorList>
            <consortium name="Ensembl"/>
        </authorList>
    </citation>
    <scope>IDENTIFICATION</scope>
</reference>
<keyword evidence="3" id="KW-1185">Reference proteome</keyword>
<dbReference type="GeneTree" id="ENSGT00990000210763"/>
<name>A0A8C7RC61_ONCMY</name>
<reference evidence="2" key="1">
    <citation type="submission" date="2020-07" db="EMBL/GenBank/DDBJ databases">
        <title>A long reads based de novo assembly of the rainbow trout Arlee double haploid line genome.</title>
        <authorList>
            <person name="Gao G."/>
            <person name="Palti Y."/>
        </authorList>
    </citation>
    <scope>NUCLEOTIDE SEQUENCE [LARGE SCALE GENOMIC DNA]</scope>
</reference>
<dbReference type="Gene3D" id="3.10.20.30">
    <property type="match status" value="1"/>
</dbReference>
<dbReference type="Ensembl" id="ENSOMYT00000053643.2">
    <property type="protein sequence ID" value="ENSOMYP00000049346.2"/>
    <property type="gene ID" value="ENSOMYG00000022433.2"/>
</dbReference>
<organism evidence="2 3">
    <name type="scientific">Oncorhynchus mykiss</name>
    <name type="common">Rainbow trout</name>
    <name type="synonym">Salmo gairdneri</name>
    <dbReference type="NCBI Taxonomy" id="8022"/>
    <lineage>
        <taxon>Eukaryota</taxon>
        <taxon>Metazoa</taxon>
        <taxon>Chordata</taxon>
        <taxon>Craniata</taxon>
        <taxon>Vertebrata</taxon>
        <taxon>Euteleostomi</taxon>
        <taxon>Actinopterygii</taxon>
        <taxon>Neopterygii</taxon>
        <taxon>Teleostei</taxon>
        <taxon>Protacanthopterygii</taxon>
        <taxon>Salmoniformes</taxon>
        <taxon>Salmonidae</taxon>
        <taxon>Salmoninae</taxon>
        <taxon>Oncorhynchus</taxon>
    </lineage>
</organism>
<dbReference type="InterPro" id="IPR012675">
    <property type="entry name" value="Beta-grasp_dom_sf"/>
</dbReference>
<evidence type="ECO:0000313" key="2">
    <source>
        <dbReference type="Ensembl" id="ENSOMYP00000049346.2"/>
    </source>
</evidence>